<dbReference type="AlphaFoldDB" id="A0A182D464"/>
<evidence type="ECO:0000313" key="2">
    <source>
        <dbReference type="EMBL" id="BAS00216.1"/>
    </source>
</evidence>
<feature type="compositionally biased region" description="Polar residues" evidence="1">
    <location>
        <begin position="9"/>
        <end position="20"/>
    </location>
</feature>
<dbReference type="PATRIC" id="fig|1079.8.peg.2708"/>
<accession>A0A182D464</accession>
<name>A0A182D464_BLAVI</name>
<protein>
    <submittedName>
        <fullName evidence="2">Uncharacterized protein</fullName>
    </submittedName>
</protein>
<dbReference type="EMBL" id="AP014854">
    <property type="protein sequence ID" value="BAS00216.1"/>
    <property type="molecule type" value="Genomic_DNA"/>
</dbReference>
<feature type="region of interest" description="Disordered" evidence="1">
    <location>
        <begin position="1"/>
        <end position="23"/>
    </location>
</feature>
<organism evidence="2">
    <name type="scientific">Blastochloris viridis</name>
    <name type="common">Rhodopseudomonas viridis</name>
    <dbReference type="NCBI Taxonomy" id="1079"/>
    <lineage>
        <taxon>Bacteria</taxon>
        <taxon>Pseudomonadati</taxon>
        <taxon>Pseudomonadota</taxon>
        <taxon>Alphaproteobacteria</taxon>
        <taxon>Hyphomicrobiales</taxon>
        <taxon>Blastochloridaceae</taxon>
        <taxon>Blastochloris</taxon>
    </lineage>
</organism>
<reference evidence="2" key="1">
    <citation type="journal article" date="2015" name="Genome Announc.">
        <title>Complete Genome Sequence of the Bacteriochlorophyll b-Producing Photosynthetic Bacterium Blastochloris viridis.</title>
        <authorList>
            <person name="Tsukatani Y."/>
            <person name="Hirose Y."/>
            <person name="Harada J."/>
            <person name="Misawa N."/>
            <person name="Mori K."/>
            <person name="Inoue K."/>
            <person name="Tamiaki H."/>
        </authorList>
    </citation>
    <scope>NUCLEOTIDE SEQUENCE [LARGE SCALE GENOMIC DNA]</scope>
    <source>
        <strain evidence="2">DSM 133</strain>
    </source>
</reference>
<gene>
    <name evidence="2" type="ORF">BV133_2622</name>
</gene>
<feature type="region of interest" description="Disordered" evidence="1">
    <location>
        <begin position="54"/>
        <end position="75"/>
    </location>
</feature>
<evidence type="ECO:0000256" key="1">
    <source>
        <dbReference type="SAM" id="MobiDB-lite"/>
    </source>
</evidence>
<proteinExistence type="predicted"/>
<sequence>MREPKSHGDPSSSFRQNPCSSEGCWRSEYETPAQTGRLRTVLRQVSWLAGRCLRPSSRNPQAPVTSHGRRLAAHSCGGSAGLAPASLLAPDVDHRGDRGTICCSFVA</sequence>